<dbReference type="Gene3D" id="2.30.29.30">
    <property type="entry name" value="Pleckstrin-homology domain (PH domain)/Phosphotyrosine-binding domain (PTB)"/>
    <property type="match status" value="1"/>
</dbReference>
<feature type="compositionally biased region" description="Low complexity" evidence="2">
    <location>
        <begin position="227"/>
        <end position="248"/>
    </location>
</feature>
<feature type="compositionally biased region" description="Polar residues" evidence="2">
    <location>
        <begin position="612"/>
        <end position="623"/>
    </location>
</feature>
<organism evidence="4 5">
    <name type="scientific">Pseudocercospora eumusae</name>
    <dbReference type="NCBI Taxonomy" id="321146"/>
    <lineage>
        <taxon>Eukaryota</taxon>
        <taxon>Fungi</taxon>
        <taxon>Dikarya</taxon>
        <taxon>Ascomycota</taxon>
        <taxon>Pezizomycotina</taxon>
        <taxon>Dothideomycetes</taxon>
        <taxon>Dothideomycetidae</taxon>
        <taxon>Mycosphaerellales</taxon>
        <taxon>Mycosphaerellaceae</taxon>
        <taxon>Pseudocercospora</taxon>
    </lineage>
</organism>
<feature type="compositionally biased region" description="Low complexity" evidence="2">
    <location>
        <begin position="113"/>
        <end position="126"/>
    </location>
</feature>
<dbReference type="Pfam" id="PF01369">
    <property type="entry name" value="Sec7"/>
    <property type="match status" value="1"/>
</dbReference>
<protein>
    <recommendedName>
        <fullName evidence="3">SEC7 domain-containing protein</fullName>
    </recommendedName>
</protein>
<dbReference type="SUPFAM" id="SSF48425">
    <property type="entry name" value="Sec7 domain"/>
    <property type="match status" value="1"/>
</dbReference>
<feature type="region of interest" description="Disordered" evidence="2">
    <location>
        <begin position="1493"/>
        <end position="1516"/>
    </location>
</feature>
<feature type="compositionally biased region" description="Basic and acidic residues" evidence="2">
    <location>
        <begin position="468"/>
        <end position="480"/>
    </location>
</feature>
<dbReference type="PANTHER" id="PTHR10663:SF373">
    <property type="entry name" value="PH AND SEC7 DOMAIN-CONTAINING PROTEIN C11E3.11C"/>
    <property type="match status" value="1"/>
</dbReference>
<feature type="region of interest" description="Disordered" evidence="2">
    <location>
        <begin position="422"/>
        <end position="582"/>
    </location>
</feature>
<feature type="compositionally biased region" description="Gly residues" evidence="2">
    <location>
        <begin position="425"/>
        <end position="441"/>
    </location>
</feature>
<dbReference type="PROSITE" id="PS50190">
    <property type="entry name" value="SEC7"/>
    <property type="match status" value="1"/>
</dbReference>
<dbReference type="Gene3D" id="1.10.1000.11">
    <property type="entry name" value="Arf Nucleotide-binding Site Opener,domain 2"/>
    <property type="match status" value="1"/>
</dbReference>
<dbReference type="GO" id="GO:0005085">
    <property type="term" value="F:guanyl-nucleotide exchange factor activity"/>
    <property type="evidence" value="ECO:0007669"/>
    <property type="project" value="InterPro"/>
</dbReference>
<dbReference type="InterPro" id="IPR041681">
    <property type="entry name" value="PH_9"/>
</dbReference>
<proteinExistence type="predicted"/>
<feature type="coiled-coil region" evidence="1">
    <location>
        <begin position="1561"/>
        <end position="1588"/>
    </location>
</feature>
<sequence length="1674" mass="180348">MDTYYALSHASASASAAPSSASTSATARQPSPPNSPPISVSPRKSSKGFRDGASTSAAAFGSRGTGTGAGYGGRSQSHSESPPRTPPPNRSRNKRKGKQPLRPRRSPRRSPEAQQQHQQQSAAAARIAAAAAANLVDAADARHSHGLSWNSTTRDSVVDNLLFSLDNISRGDVTHHDSMTGPEDEERHRYLSSLASQFSMPKDTRARGHTHSSSTSDFDSRPINAHSPSKSVGSSTSRGRRSNSSSNFGISTLAGRAIAHGKANAIGFGRSSIDTMRKDDGSLYGGKQSSDGGSTTRGYGAAVDTSRLAWAGRSVSLDHIPGEADAPSVLDRGRPVPSVHSKYDSNDADGAAPEPSIAAGPRKKQNPSATGPVYVNAAPSTKQKPTSLRKTTTQTDLRSQALPSPPISQAIRNQAEQFVRTSTMRGGGRGGGGGGGGGGGSLVPLPPAATANSQSPSSVAPSPGISQRRRDPSPAREKPGFFKRVFGGASSRAVSTPVERPSSNQVHHDSNNDRANAPARSTSRASAGSHAKGESKQTISTTAQNAAPHTLNKKPSSFFRRRKKSTSEPFQPPPLPVTPNITNTLNANLTVHKAEPSPSISSLRKVMDPFLSQDTPPMPSSVTGLKEDASRPHTRDSAAENSEDPDIFHTGYTPPPDASLAAQPPTSPDQEETPNLKMKVKKQRPDALATTGGSQDLTSTTLLRHPGTAALIGPVRDPAQDGPKVSPLSDVTSSGSHEVEHILHRRTSTGDRIISKEKSPIEGSNQAMRNFSAGTNVSLNLSEDGWYVKPHPAPERPPSKRSERLLLRPTASEEQLNEREDLSSIEGSQASPNETSGNTPQPTPVSPLAEKFLHEPEPKLLLPIVTVDSGTLSRKSSDPTIIRVPSPLIDEGAEYNERARRIFEGDEEDVPKFDACSWLGERNTLSTKTLQAYMKLYDFSGLNVLAALRNLCSKLVLRGETQQVDRIITALSARWCECNPNHGFKAQDVVHTIFYSLILLNTDQHLADIGEKMSRSAYVKNTLPTIKRVVTDAAPHAFDESLKPTPNIALRPTLPWTERKDSNPSLPTSPMVPTPDTERAESTPTDSNQSSTLKRLSMRPGVTRNDSDTPDPALSSVSNSLVNSPWTGSFRGWEAQMEDILKSFFNSIRSEPLPLHGAVMGDIMSGRNLSVVDLTNGLKRTGSVVSRTPSDNMSYRSKGDFRSMTARWQGRANRSRPKVYPASTVGSSRTSFDDGSGFWSPAMSSKYSFSKTLTSASVGSFQNPFSTMESFKHSMGFANALSQAIIREETNGCDSETFSMPGGLLEDETLALEGAPWAKEGLVKHKHHLETPDRKAKDRNWNDCFAVISKGKLTLFAFNTTAKTQSLGRKSHFGKSGKAASVTSTRVGGGDWMENAEQLEVFILRQTIASTLPPPGYSKARPHVWALSLPSGAVHLFQVGTPEIAEEYMSTANYWSARLSKEPLAGGVSNIEYGWSDSVVNTALVERAEAVNNPPSSMATRGHAHSMSTDRPSLQSSLRNSFDTGFGSAKTRLPGDKVVIHEWQPPSQSMMASQLMEVDQLKQLTAYVQASEEELEKHNELKHAIELAFSLRHPNHNKAMTNWQRKSDYLLREIVKFRTYIDSLSAAQKAKDAFYAKKADGRLSPVAKDEDHDVPGIERGMMATMAPRGIHTSG</sequence>
<dbReference type="SMART" id="SM00222">
    <property type="entry name" value="Sec7"/>
    <property type="match status" value="1"/>
</dbReference>
<feature type="compositionally biased region" description="Polar residues" evidence="2">
    <location>
        <begin position="536"/>
        <end position="547"/>
    </location>
</feature>
<feature type="compositionally biased region" description="Gly residues" evidence="2">
    <location>
        <begin position="63"/>
        <end position="73"/>
    </location>
</feature>
<feature type="compositionally biased region" description="Polar residues" evidence="2">
    <location>
        <begin position="378"/>
        <end position="402"/>
    </location>
</feature>
<dbReference type="PANTHER" id="PTHR10663">
    <property type="entry name" value="GUANYL-NUCLEOTIDE EXCHANGE FACTOR"/>
    <property type="match status" value="1"/>
</dbReference>
<dbReference type="InterPro" id="IPR023394">
    <property type="entry name" value="Sec7_C_sf"/>
</dbReference>
<feature type="compositionally biased region" description="Basic residues" evidence="2">
    <location>
        <begin position="91"/>
        <end position="108"/>
    </location>
</feature>
<accession>A0A139HL74</accession>
<dbReference type="STRING" id="321146.A0A139HL74"/>
<feature type="region of interest" description="Disordered" evidence="2">
    <location>
        <begin position="609"/>
        <end position="749"/>
    </location>
</feature>
<feature type="compositionally biased region" description="Polar residues" evidence="2">
    <location>
        <begin position="1082"/>
        <end position="1094"/>
    </location>
</feature>
<dbReference type="CDD" id="cd00171">
    <property type="entry name" value="Sec7"/>
    <property type="match status" value="1"/>
</dbReference>
<feature type="region of interest" description="Disordered" evidence="2">
    <location>
        <begin position="279"/>
        <end position="299"/>
    </location>
</feature>
<evidence type="ECO:0000313" key="5">
    <source>
        <dbReference type="Proteomes" id="UP000070133"/>
    </source>
</evidence>
<dbReference type="Proteomes" id="UP000070133">
    <property type="component" value="Unassembled WGS sequence"/>
</dbReference>
<feature type="region of interest" description="Disordered" evidence="2">
    <location>
        <begin position="1038"/>
        <end position="1121"/>
    </location>
</feature>
<feature type="compositionally biased region" description="Polar residues" evidence="2">
    <location>
        <begin position="450"/>
        <end position="460"/>
    </location>
</feature>
<feature type="compositionally biased region" description="Polar residues" evidence="2">
    <location>
        <begin position="825"/>
        <end position="840"/>
    </location>
</feature>
<feature type="domain" description="SEC7" evidence="3">
    <location>
        <begin position="850"/>
        <end position="1042"/>
    </location>
</feature>
<feature type="region of interest" description="Disordered" evidence="2">
    <location>
        <begin position="1"/>
        <end position="126"/>
    </location>
</feature>
<feature type="compositionally biased region" description="Basic and acidic residues" evidence="2">
    <location>
        <begin position="792"/>
        <end position="806"/>
    </location>
</feature>
<feature type="compositionally biased region" description="Polar residues" evidence="2">
    <location>
        <begin position="1506"/>
        <end position="1516"/>
    </location>
</feature>
<evidence type="ECO:0000313" key="4">
    <source>
        <dbReference type="EMBL" id="KXT03156.1"/>
    </source>
</evidence>
<gene>
    <name evidence="4" type="ORF">AC578_7692</name>
</gene>
<feature type="region of interest" description="Disordered" evidence="2">
    <location>
        <begin position="787"/>
        <end position="848"/>
    </location>
</feature>
<feature type="region of interest" description="Disordered" evidence="2">
    <location>
        <begin position="197"/>
        <end position="248"/>
    </location>
</feature>
<comment type="caution">
    <text evidence="4">The sequence shown here is derived from an EMBL/GenBank/DDBJ whole genome shotgun (WGS) entry which is preliminary data.</text>
</comment>
<dbReference type="SUPFAM" id="SSF50729">
    <property type="entry name" value="PH domain-like"/>
    <property type="match status" value="1"/>
</dbReference>
<name>A0A139HL74_9PEZI</name>
<keyword evidence="5" id="KW-1185">Reference proteome</keyword>
<dbReference type="OrthoDB" id="2157641at2759"/>
<feature type="region of interest" description="Disordered" evidence="2">
    <location>
        <begin position="318"/>
        <end position="410"/>
    </location>
</feature>
<evidence type="ECO:0000256" key="2">
    <source>
        <dbReference type="SAM" id="MobiDB-lite"/>
    </source>
</evidence>
<keyword evidence="1" id="KW-0175">Coiled coil</keyword>
<feature type="compositionally biased region" description="Polar residues" evidence="2">
    <location>
        <begin position="691"/>
        <end position="702"/>
    </location>
</feature>
<dbReference type="Pfam" id="PF15410">
    <property type="entry name" value="PH_9"/>
    <property type="match status" value="1"/>
</dbReference>
<feature type="compositionally biased region" description="Polar residues" evidence="2">
    <location>
        <begin position="287"/>
        <end position="297"/>
    </location>
</feature>
<feature type="compositionally biased region" description="Low complexity" evidence="2">
    <location>
        <begin position="1"/>
        <end position="29"/>
    </location>
</feature>
<evidence type="ECO:0000259" key="3">
    <source>
        <dbReference type="PROSITE" id="PS50190"/>
    </source>
</evidence>
<feature type="compositionally biased region" description="Low complexity" evidence="2">
    <location>
        <begin position="52"/>
        <end position="62"/>
    </location>
</feature>
<dbReference type="GO" id="GO:0032012">
    <property type="term" value="P:regulation of ARF protein signal transduction"/>
    <property type="evidence" value="ECO:0007669"/>
    <property type="project" value="InterPro"/>
</dbReference>
<dbReference type="InterPro" id="IPR035999">
    <property type="entry name" value="Sec7_dom_sf"/>
</dbReference>
<feature type="compositionally biased region" description="Basic and acidic residues" evidence="2">
    <location>
        <begin position="625"/>
        <end position="638"/>
    </location>
</feature>
<dbReference type="InterPro" id="IPR000904">
    <property type="entry name" value="Sec7_dom"/>
</dbReference>
<dbReference type="InterPro" id="IPR011993">
    <property type="entry name" value="PH-like_dom_sf"/>
</dbReference>
<evidence type="ECO:0000256" key="1">
    <source>
        <dbReference type="SAM" id="Coils"/>
    </source>
</evidence>
<dbReference type="EMBL" id="LFZN01000033">
    <property type="protein sequence ID" value="KXT03156.1"/>
    <property type="molecule type" value="Genomic_DNA"/>
</dbReference>
<reference evidence="4 5" key="1">
    <citation type="submission" date="2015-07" db="EMBL/GenBank/DDBJ databases">
        <title>Comparative genomics of the Sigatoka disease complex on banana suggests a link between parallel evolutionary changes in Pseudocercospora fijiensis and Pseudocercospora eumusae and increased virulence on the banana host.</title>
        <authorList>
            <person name="Chang T.-C."/>
            <person name="Salvucci A."/>
            <person name="Crous P.W."/>
            <person name="Stergiopoulos I."/>
        </authorList>
    </citation>
    <scope>NUCLEOTIDE SEQUENCE [LARGE SCALE GENOMIC DNA]</scope>
    <source>
        <strain evidence="4 5">CBS 114824</strain>
    </source>
</reference>